<dbReference type="CDD" id="cd18095">
    <property type="entry name" value="SpoU-like_rRNA-MTase"/>
    <property type="match status" value="1"/>
</dbReference>
<reference evidence="6 7" key="1">
    <citation type="submission" date="2024-03" db="EMBL/GenBank/DDBJ databases">
        <title>Human intestinal bacterial collection.</title>
        <authorList>
            <person name="Pauvert C."/>
            <person name="Hitch T.C.A."/>
            <person name="Clavel T."/>
        </authorList>
    </citation>
    <scope>NUCLEOTIDE SEQUENCE [LARGE SCALE GENOMIC DNA]</scope>
    <source>
        <strain evidence="6 7">CLA-AA-H78B</strain>
    </source>
</reference>
<evidence type="ECO:0000313" key="6">
    <source>
        <dbReference type="EMBL" id="MEQ2580067.1"/>
    </source>
</evidence>
<gene>
    <name evidence="6" type="ORF">WMO62_14740</name>
</gene>
<comment type="similarity">
    <text evidence="1">Belongs to the class IV-like SAM-binding methyltransferase superfamily. RNA methyltransferase TrmH family.</text>
</comment>
<dbReference type="Pfam" id="PF00588">
    <property type="entry name" value="SpoU_methylase"/>
    <property type="match status" value="1"/>
</dbReference>
<dbReference type="Gene3D" id="3.30.1330.30">
    <property type="match status" value="1"/>
</dbReference>
<evidence type="ECO:0000259" key="4">
    <source>
        <dbReference type="Pfam" id="PF00588"/>
    </source>
</evidence>
<keyword evidence="3" id="KW-0808">Transferase</keyword>
<evidence type="ECO:0000256" key="3">
    <source>
        <dbReference type="ARBA" id="ARBA00022679"/>
    </source>
</evidence>
<proteinExistence type="inferred from homology"/>
<dbReference type="InterPro" id="IPR029064">
    <property type="entry name" value="Ribosomal_eL30-like_sf"/>
</dbReference>
<evidence type="ECO:0000256" key="2">
    <source>
        <dbReference type="ARBA" id="ARBA00022603"/>
    </source>
</evidence>
<dbReference type="InterPro" id="IPR001537">
    <property type="entry name" value="SpoU_MeTrfase"/>
</dbReference>
<keyword evidence="7" id="KW-1185">Reference proteome</keyword>
<dbReference type="Proteomes" id="UP001470288">
    <property type="component" value="Unassembled WGS sequence"/>
</dbReference>
<dbReference type="InterPro" id="IPR051259">
    <property type="entry name" value="rRNA_Methyltransferase"/>
</dbReference>
<dbReference type="Pfam" id="PF22435">
    <property type="entry name" value="MRM3-like_sub_bind"/>
    <property type="match status" value="1"/>
</dbReference>
<keyword evidence="2 6" id="KW-0489">Methyltransferase</keyword>
<protein>
    <submittedName>
        <fullName evidence="6">RNA methyltransferase</fullName>
    </submittedName>
</protein>
<dbReference type="PANTHER" id="PTHR43191">
    <property type="entry name" value="RRNA METHYLTRANSFERASE 3"/>
    <property type="match status" value="1"/>
</dbReference>
<dbReference type="EMBL" id="JBBMFC010000042">
    <property type="protein sequence ID" value="MEQ2580067.1"/>
    <property type="molecule type" value="Genomic_DNA"/>
</dbReference>
<evidence type="ECO:0000313" key="7">
    <source>
        <dbReference type="Proteomes" id="UP001470288"/>
    </source>
</evidence>
<dbReference type="GO" id="GO:0032259">
    <property type="term" value="P:methylation"/>
    <property type="evidence" value="ECO:0007669"/>
    <property type="project" value="UniProtKB-KW"/>
</dbReference>
<organism evidence="6 7">
    <name type="scientific">Hominiventricola aquisgranensis</name>
    <dbReference type="NCBI Taxonomy" id="3133164"/>
    <lineage>
        <taxon>Bacteria</taxon>
        <taxon>Bacillati</taxon>
        <taxon>Bacillota</taxon>
        <taxon>Clostridia</taxon>
        <taxon>Lachnospirales</taxon>
        <taxon>Lachnospiraceae</taxon>
        <taxon>Hominiventricola</taxon>
    </lineage>
</organism>
<dbReference type="PANTHER" id="PTHR43191:SF2">
    <property type="entry name" value="RRNA METHYLTRANSFERASE 3, MITOCHONDRIAL"/>
    <property type="match status" value="1"/>
</dbReference>
<evidence type="ECO:0000259" key="5">
    <source>
        <dbReference type="Pfam" id="PF22435"/>
    </source>
</evidence>
<dbReference type="InterPro" id="IPR053888">
    <property type="entry name" value="MRM3-like_sub_bind"/>
</dbReference>
<feature type="domain" description="MRM3-like substrate binding" evidence="5">
    <location>
        <begin position="7"/>
        <end position="89"/>
    </location>
</feature>
<evidence type="ECO:0000256" key="1">
    <source>
        <dbReference type="ARBA" id="ARBA00007228"/>
    </source>
</evidence>
<dbReference type="RefSeq" id="WP_147602043.1">
    <property type="nucleotide sequence ID" value="NZ_JBBMFC010000042.1"/>
</dbReference>
<feature type="domain" description="tRNA/rRNA methyltransferase SpoU type" evidence="4">
    <location>
        <begin position="109"/>
        <end position="249"/>
    </location>
</feature>
<dbReference type="SUPFAM" id="SSF55315">
    <property type="entry name" value="L30e-like"/>
    <property type="match status" value="1"/>
</dbReference>
<dbReference type="Gene3D" id="3.40.1280.10">
    <property type="match status" value="1"/>
</dbReference>
<dbReference type="InterPro" id="IPR029028">
    <property type="entry name" value="Alpha/beta_knot_MTases"/>
</dbReference>
<accession>A0ABV1I4E9</accession>
<dbReference type="InterPro" id="IPR029026">
    <property type="entry name" value="tRNA_m1G_MTases_N"/>
</dbReference>
<sequence>MITSTSNPQVKNLQQLGRKAKLRNEQDVFLVEGTKMYLEAPAERIRKVYLSQSLYEEKGESFVKGHDVEILEDRVFAAACDTKTPQGVLCMVQQYHYRLEDLLKKKNPLLMILENLQDPGNLGTILRTAEGAGVDGVILSKESVDIYNPKTIRSTMGSVYRLPFLYVDSIESILPVLKKHHVHTYAAHLKGKNSYEQENYCGGTAFFIGNEGNGLTDHLSSQADTLIRIPMEGKLESLNAAVASAILMYESYRQRRNA</sequence>
<comment type="caution">
    <text evidence="6">The sequence shown here is derived from an EMBL/GenBank/DDBJ whole genome shotgun (WGS) entry which is preliminary data.</text>
</comment>
<dbReference type="GO" id="GO:0008168">
    <property type="term" value="F:methyltransferase activity"/>
    <property type="evidence" value="ECO:0007669"/>
    <property type="project" value="UniProtKB-KW"/>
</dbReference>
<dbReference type="SUPFAM" id="SSF75217">
    <property type="entry name" value="alpha/beta knot"/>
    <property type="match status" value="1"/>
</dbReference>
<name>A0ABV1I4E9_9FIRM</name>